<sequence length="566" mass="61620">MGPINNGKQHHTWRNPFHRATPSSAPKLPPDEFLCPVSGQLMLDPVNVASGHTFERTSVQICKDLAFVPLLPDGSTPTFSGPVVPNRNIRSMIQRWCDENAVEHPKVDYYSIEGTVRSLMAESEANLFRPGAAAAEEEEDYAHQRRDRDSYGDSVTELLNNVPNHPPVLLSHAVTAPHIRKNSAQFSSGSSSSSSSGSSSAHQPYLVTPLPFKTTPASYSSSPSHQNPRFSDPVDEDEDEDDGNDRLLTKLTSSDVSQQEEGIVSLRNLTRTDERTRAALCTQKMLSVFRPLILSRNETVQVNAVASLVNLSLEKHNKVKIVGSGLVPPLIEVLRAGFPESQEHAAGALFSLSLEEDNQTAIAVLGGLDPLLSSLKSDSDRTRHDSALALYHLSLNQGNRAKLVKLGAVPFLLNLLKSKSMAGRVILVLCNLALCAEGKSAMLDGNAVMTLTAMLRENEFDAEATQENVVATLCAMSQGSLRFRGMAREAGAVEVLGVVAERAKSERARERARRVLQVMRGRGEEEDDGGAEFGRRMFDGGTMSQTRFRPGYGGGGDLYTVNTTRF</sequence>
<dbReference type="InterPro" id="IPR003613">
    <property type="entry name" value="Ubox_domain"/>
</dbReference>
<evidence type="ECO:0000313" key="11">
    <source>
        <dbReference type="Proteomes" id="UP000594263"/>
    </source>
</evidence>
<feature type="region of interest" description="Disordered" evidence="8">
    <location>
        <begin position="1"/>
        <end position="29"/>
    </location>
</feature>
<dbReference type="Pfam" id="PF04564">
    <property type="entry name" value="U-box"/>
    <property type="match status" value="1"/>
</dbReference>
<dbReference type="GO" id="GO:0061630">
    <property type="term" value="F:ubiquitin protein ligase activity"/>
    <property type="evidence" value="ECO:0007669"/>
    <property type="project" value="UniProtKB-EC"/>
</dbReference>
<name>A0A7N0VIS9_KALFE</name>
<keyword evidence="4" id="KW-0808">Transferase</keyword>
<keyword evidence="5" id="KW-0677">Repeat</keyword>
<dbReference type="Gramene" id="Kaladp0837s0003.1.v1.1">
    <property type="protein sequence ID" value="Kaladp0837s0003.1.v1.1.CDS.1"/>
    <property type="gene ID" value="Kaladp0837s0003.v1.1"/>
</dbReference>
<evidence type="ECO:0000259" key="9">
    <source>
        <dbReference type="PROSITE" id="PS51698"/>
    </source>
</evidence>
<evidence type="ECO:0000256" key="7">
    <source>
        <dbReference type="PROSITE-ProRule" id="PRU00259"/>
    </source>
</evidence>
<dbReference type="InterPro" id="IPR013083">
    <property type="entry name" value="Znf_RING/FYVE/PHD"/>
</dbReference>
<dbReference type="PANTHER" id="PTHR23315:SF276">
    <property type="entry name" value="U-BOX DOMAIN-CONTAINING PROTEIN 38"/>
    <property type="match status" value="1"/>
</dbReference>
<dbReference type="Proteomes" id="UP000594263">
    <property type="component" value="Unplaced"/>
</dbReference>
<feature type="compositionally biased region" description="Basic residues" evidence="8">
    <location>
        <begin position="8"/>
        <end position="17"/>
    </location>
</feature>
<feature type="region of interest" description="Disordered" evidence="8">
    <location>
        <begin position="133"/>
        <end position="163"/>
    </location>
</feature>
<feature type="domain" description="U-box" evidence="9">
    <location>
        <begin position="28"/>
        <end position="103"/>
    </location>
</feature>
<evidence type="ECO:0000256" key="1">
    <source>
        <dbReference type="ARBA" id="ARBA00000900"/>
    </source>
</evidence>
<evidence type="ECO:0000256" key="2">
    <source>
        <dbReference type="ARBA" id="ARBA00004906"/>
    </source>
</evidence>
<dbReference type="PROSITE" id="PS51698">
    <property type="entry name" value="U_BOX"/>
    <property type="match status" value="1"/>
</dbReference>
<keyword evidence="6" id="KW-0833">Ubl conjugation pathway</keyword>
<dbReference type="PANTHER" id="PTHR23315">
    <property type="entry name" value="U BOX DOMAIN-CONTAINING"/>
    <property type="match status" value="1"/>
</dbReference>
<keyword evidence="11" id="KW-1185">Reference proteome</keyword>
<proteinExistence type="predicted"/>
<feature type="compositionally biased region" description="Low complexity" evidence="8">
    <location>
        <begin position="187"/>
        <end position="200"/>
    </location>
</feature>
<dbReference type="InterPro" id="IPR016024">
    <property type="entry name" value="ARM-type_fold"/>
</dbReference>
<dbReference type="PROSITE" id="PS50176">
    <property type="entry name" value="ARM_REPEAT"/>
    <property type="match status" value="1"/>
</dbReference>
<dbReference type="InterPro" id="IPR000225">
    <property type="entry name" value="Armadillo"/>
</dbReference>
<dbReference type="SUPFAM" id="SSF57850">
    <property type="entry name" value="RING/U-box"/>
    <property type="match status" value="1"/>
</dbReference>
<feature type="compositionally biased region" description="Acidic residues" evidence="8">
    <location>
        <begin position="233"/>
        <end position="243"/>
    </location>
</feature>
<evidence type="ECO:0000256" key="8">
    <source>
        <dbReference type="SAM" id="MobiDB-lite"/>
    </source>
</evidence>
<dbReference type="OMA" id="VCRDLRF"/>
<organism evidence="10 11">
    <name type="scientific">Kalanchoe fedtschenkoi</name>
    <name type="common">Lavender scallops</name>
    <name type="synonym">South American air plant</name>
    <dbReference type="NCBI Taxonomy" id="63787"/>
    <lineage>
        <taxon>Eukaryota</taxon>
        <taxon>Viridiplantae</taxon>
        <taxon>Streptophyta</taxon>
        <taxon>Embryophyta</taxon>
        <taxon>Tracheophyta</taxon>
        <taxon>Spermatophyta</taxon>
        <taxon>Magnoliopsida</taxon>
        <taxon>eudicotyledons</taxon>
        <taxon>Gunneridae</taxon>
        <taxon>Pentapetalae</taxon>
        <taxon>Saxifragales</taxon>
        <taxon>Crassulaceae</taxon>
        <taxon>Kalanchoe</taxon>
    </lineage>
</organism>
<dbReference type="SUPFAM" id="SSF48371">
    <property type="entry name" value="ARM repeat"/>
    <property type="match status" value="1"/>
</dbReference>
<dbReference type="UniPathway" id="UPA00143"/>
<feature type="region of interest" description="Disordered" evidence="8">
    <location>
        <begin position="183"/>
        <end position="254"/>
    </location>
</feature>
<protein>
    <recommendedName>
        <fullName evidence="3">RING-type E3 ubiquitin transferase</fullName>
        <ecNumber evidence="3">2.3.2.27</ecNumber>
    </recommendedName>
</protein>
<evidence type="ECO:0000256" key="6">
    <source>
        <dbReference type="ARBA" id="ARBA00022786"/>
    </source>
</evidence>
<reference evidence="10" key="1">
    <citation type="submission" date="2021-01" db="UniProtKB">
        <authorList>
            <consortium name="EnsemblPlants"/>
        </authorList>
    </citation>
    <scope>IDENTIFICATION</scope>
</reference>
<dbReference type="Gene3D" id="3.30.40.10">
    <property type="entry name" value="Zinc/RING finger domain, C3HC4 (zinc finger)"/>
    <property type="match status" value="1"/>
</dbReference>
<dbReference type="SMART" id="SM00185">
    <property type="entry name" value="ARM"/>
    <property type="match status" value="5"/>
</dbReference>
<comment type="pathway">
    <text evidence="2">Protein modification; protein ubiquitination.</text>
</comment>
<dbReference type="AlphaFoldDB" id="A0A7N0VIS9"/>
<evidence type="ECO:0000256" key="5">
    <source>
        <dbReference type="ARBA" id="ARBA00022737"/>
    </source>
</evidence>
<dbReference type="Gene3D" id="1.25.10.10">
    <property type="entry name" value="Leucine-rich Repeat Variant"/>
    <property type="match status" value="3"/>
</dbReference>
<feature type="region of interest" description="Disordered" evidence="8">
    <location>
        <begin position="521"/>
        <end position="549"/>
    </location>
</feature>
<evidence type="ECO:0000256" key="4">
    <source>
        <dbReference type="ARBA" id="ARBA00022679"/>
    </source>
</evidence>
<evidence type="ECO:0000313" key="10">
    <source>
        <dbReference type="EnsemblPlants" id="Kaladp0837s0003.1.v1.1.CDS.1"/>
    </source>
</evidence>
<dbReference type="InterPro" id="IPR011989">
    <property type="entry name" value="ARM-like"/>
</dbReference>
<accession>A0A7N0VIS9</accession>
<dbReference type="EC" id="2.3.2.27" evidence="3"/>
<comment type="catalytic activity">
    <reaction evidence="1">
        <text>S-ubiquitinyl-[E2 ubiquitin-conjugating enzyme]-L-cysteine + [acceptor protein]-L-lysine = [E2 ubiquitin-conjugating enzyme]-L-cysteine + N(6)-ubiquitinyl-[acceptor protein]-L-lysine.</text>
        <dbReference type="EC" id="2.3.2.27"/>
    </reaction>
</comment>
<feature type="compositionally biased region" description="Basic and acidic residues" evidence="8">
    <location>
        <begin position="141"/>
        <end position="151"/>
    </location>
</feature>
<dbReference type="Pfam" id="PF25598">
    <property type="entry name" value="ARM_PUB"/>
    <property type="match status" value="1"/>
</dbReference>
<feature type="compositionally biased region" description="Polar residues" evidence="8">
    <location>
        <begin position="215"/>
        <end position="229"/>
    </location>
</feature>
<dbReference type="InterPro" id="IPR058678">
    <property type="entry name" value="ARM_PUB"/>
</dbReference>
<dbReference type="EnsemblPlants" id="Kaladp0837s0003.1.v1.1">
    <property type="protein sequence ID" value="Kaladp0837s0003.1.v1.1.CDS.1"/>
    <property type="gene ID" value="Kaladp0837s0003.v1.1"/>
</dbReference>
<feature type="repeat" description="ARM" evidence="7">
    <location>
        <begin position="325"/>
        <end position="367"/>
    </location>
</feature>
<evidence type="ECO:0000256" key="3">
    <source>
        <dbReference type="ARBA" id="ARBA00012483"/>
    </source>
</evidence>
<dbReference type="SMART" id="SM00504">
    <property type="entry name" value="Ubox"/>
    <property type="match status" value="1"/>
</dbReference>
<dbReference type="GO" id="GO:0016567">
    <property type="term" value="P:protein ubiquitination"/>
    <property type="evidence" value="ECO:0007669"/>
    <property type="project" value="UniProtKB-UniPathway"/>
</dbReference>